<dbReference type="RefSeq" id="WP_215369397.1">
    <property type="nucleotide sequence ID" value="NZ_JAGTIS010000001.1"/>
</dbReference>
<feature type="transmembrane region" description="Helical" evidence="3">
    <location>
        <begin position="285"/>
        <end position="301"/>
    </location>
</feature>
<gene>
    <name evidence="5" type="ORF">J7302_01540</name>
</gene>
<proteinExistence type="inferred from homology"/>
<feature type="transmembrane region" description="Helical" evidence="3">
    <location>
        <begin position="196"/>
        <end position="220"/>
    </location>
</feature>
<feature type="transmembrane region" description="Helical" evidence="3">
    <location>
        <begin position="321"/>
        <end position="338"/>
    </location>
</feature>
<dbReference type="Proteomes" id="UP001519667">
    <property type="component" value="Unassembled WGS sequence"/>
</dbReference>
<reference evidence="5 6" key="1">
    <citation type="submission" date="2021-04" db="EMBL/GenBank/DDBJ databases">
        <title>Pseudomonas boanensis sp. nov., a bacterium isolated from river water used for household purposes in Boane District, Mozambique.</title>
        <authorList>
            <person name="Nicklasson M."/>
            <person name="Martin-Rodriguez A.J."/>
            <person name="Thorell K."/>
            <person name="Neves L."/>
            <person name="Mussagy A."/>
            <person name="Rydberg H.A."/>
            <person name="Hernroth B."/>
            <person name="Svensson-Stadler L."/>
            <person name="Sjoling A."/>
        </authorList>
    </citation>
    <scope>NUCLEOTIDE SEQUENCE [LARGE SCALE GENOMIC DNA]</scope>
    <source>
        <strain evidence="5 6">DB1</strain>
    </source>
</reference>
<keyword evidence="2" id="KW-1277">Toxin-antitoxin system</keyword>
<dbReference type="InterPro" id="IPR005031">
    <property type="entry name" value="COQ10_START"/>
</dbReference>
<protein>
    <submittedName>
        <fullName evidence="5">SRPBCC family protein</fullName>
    </submittedName>
</protein>
<evidence type="ECO:0000259" key="4">
    <source>
        <dbReference type="Pfam" id="PF03364"/>
    </source>
</evidence>
<evidence type="ECO:0000313" key="6">
    <source>
        <dbReference type="Proteomes" id="UP001519667"/>
    </source>
</evidence>
<organism evidence="5 6">
    <name type="scientific">Metapseudomonas boanensis</name>
    <dbReference type="NCBI Taxonomy" id="2822138"/>
    <lineage>
        <taxon>Bacteria</taxon>
        <taxon>Pseudomonadati</taxon>
        <taxon>Pseudomonadota</taxon>
        <taxon>Gammaproteobacteria</taxon>
        <taxon>Pseudomonadales</taxon>
        <taxon>Pseudomonadaceae</taxon>
        <taxon>Metapseudomonas</taxon>
    </lineage>
</organism>
<dbReference type="Gene3D" id="3.30.530.20">
    <property type="match status" value="1"/>
</dbReference>
<accession>A0ABS5XAW7</accession>
<evidence type="ECO:0000313" key="5">
    <source>
        <dbReference type="EMBL" id="MBT8764831.1"/>
    </source>
</evidence>
<evidence type="ECO:0000256" key="1">
    <source>
        <dbReference type="ARBA" id="ARBA00008918"/>
    </source>
</evidence>
<evidence type="ECO:0000256" key="3">
    <source>
        <dbReference type="SAM" id="Phobius"/>
    </source>
</evidence>
<feature type="transmembrane region" description="Helical" evidence="3">
    <location>
        <begin position="257"/>
        <end position="278"/>
    </location>
</feature>
<dbReference type="Pfam" id="PF03364">
    <property type="entry name" value="Polyketide_cyc"/>
    <property type="match status" value="1"/>
</dbReference>
<keyword evidence="3" id="KW-0472">Membrane</keyword>
<dbReference type="CDD" id="cd07824">
    <property type="entry name" value="SRPBCC_6"/>
    <property type="match status" value="1"/>
</dbReference>
<dbReference type="SUPFAM" id="SSF55961">
    <property type="entry name" value="Bet v1-like"/>
    <property type="match status" value="1"/>
</dbReference>
<evidence type="ECO:0000256" key="2">
    <source>
        <dbReference type="ARBA" id="ARBA00022649"/>
    </source>
</evidence>
<dbReference type="EMBL" id="JAGTIS010000001">
    <property type="protein sequence ID" value="MBT8764831.1"/>
    <property type="molecule type" value="Genomic_DNA"/>
</dbReference>
<feature type="domain" description="Coenzyme Q-binding protein COQ10 START" evidence="4">
    <location>
        <begin position="18"/>
        <end position="135"/>
    </location>
</feature>
<dbReference type="InterPro" id="IPR023393">
    <property type="entry name" value="START-like_dom_sf"/>
</dbReference>
<keyword evidence="3" id="KW-0812">Transmembrane</keyword>
<keyword evidence="3" id="KW-1133">Transmembrane helix</keyword>
<name>A0ABS5XAW7_9GAMM</name>
<comment type="similarity">
    <text evidence="1">Belongs to the ribosome association toxin RatA family.</text>
</comment>
<comment type="caution">
    <text evidence="5">The sequence shown here is derived from an EMBL/GenBank/DDBJ whole genome shotgun (WGS) entry which is preliminary data.</text>
</comment>
<sequence>MGGRDCYHYHLVTRWQLNAPLESVWDAIYNAEAWPTWWPGVQCVETLDRGDADGLGARQRFVWQSALPYRLAFVTRVTRVERLRLLEGRVEGDLEGIGCWHFSQEAGLTTVCFDWQVRTTERWMNLLSPMAEPIFRWNHDAIMCKGGIGLAKHLHTRLQTSATRSHHATGGLGRGGGRKMKPLSLRGPLHAQPSHVVAGLTGITAGTLATAVQMLLWWMGGTSMLPTLLRDAQLTAAIVLGPSILATVPAWRWDILTVATLIHFGLSILYAAIAMLFAYRPATPVALVVGGLYGVLLYGLNLHAFTELYPWFTQARGRDTWLTHVIFGMALIGGCRLFEPQAT</sequence>
<keyword evidence="6" id="KW-1185">Reference proteome</keyword>